<dbReference type="PANTHER" id="PTHR35889:SF3">
    <property type="entry name" value="F-BOX DOMAIN-CONTAINING PROTEIN"/>
    <property type="match status" value="1"/>
</dbReference>
<dbReference type="Pfam" id="PF07587">
    <property type="entry name" value="PSD1"/>
    <property type="match status" value="1"/>
</dbReference>
<dbReference type="InterPro" id="IPR011444">
    <property type="entry name" value="DUF1549"/>
</dbReference>
<dbReference type="KEGG" id="ccos:Pan44_52470"/>
<evidence type="ECO:0000259" key="2">
    <source>
        <dbReference type="Pfam" id="PF07587"/>
    </source>
</evidence>
<dbReference type="EMBL" id="CP036271">
    <property type="protein sequence ID" value="QDT57180.1"/>
    <property type="molecule type" value="Genomic_DNA"/>
</dbReference>
<gene>
    <name evidence="4" type="ORF">Pan44_52470</name>
</gene>
<feature type="domain" description="Cytochrome C Planctomycete-type" evidence="3">
    <location>
        <begin position="38"/>
        <end position="98"/>
    </location>
</feature>
<feature type="domain" description="DUF1549" evidence="1">
    <location>
        <begin position="148"/>
        <end position="353"/>
    </location>
</feature>
<dbReference type="GO" id="GO:0020037">
    <property type="term" value="F:heme binding"/>
    <property type="evidence" value="ECO:0007669"/>
    <property type="project" value="InterPro"/>
</dbReference>
<dbReference type="Pfam" id="PF07635">
    <property type="entry name" value="PSCyt1"/>
    <property type="match status" value="1"/>
</dbReference>
<dbReference type="InterPro" id="IPR036909">
    <property type="entry name" value="Cyt_c-like_dom_sf"/>
</dbReference>
<reference evidence="4 5" key="1">
    <citation type="submission" date="2019-02" db="EMBL/GenBank/DDBJ databases">
        <title>Deep-cultivation of Planctomycetes and their phenomic and genomic characterization uncovers novel biology.</title>
        <authorList>
            <person name="Wiegand S."/>
            <person name="Jogler M."/>
            <person name="Boedeker C."/>
            <person name="Pinto D."/>
            <person name="Vollmers J."/>
            <person name="Rivas-Marin E."/>
            <person name="Kohn T."/>
            <person name="Peeters S.H."/>
            <person name="Heuer A."/>
            <person name="Rast P."/>
            <person name="Oberbeckmann S."/>
            <person name="Bunk B."/>
            <person name="Jeske O."/>
            <person name="Meyerdierks A."/>
            <person name="Storesund J.E."/>
            <person name="Kallscheuer N."/>
            <person name="Luecker S."/>
            <person name="Lage O.M."/>
            <person name="Pohl T."/>
            <person name="Merkel B.J."/>
            <person name="Hornburger P."/>
            <person name="Mueller R.-W."/>
            <person name="Bruemmer F."/>
            <person name="Labrenz M."/>
            <person name="Spormann A.M."/>
            <person name="Op den Camp H."/>
            <person name="Overmann J."/>
            <person name="Amann R."/>
            <person name="Jetten M.S.M."/>
            <person name="Mascher T."/>
            <person name="Medema M.H."/>
            <person name="Devos D.P."/>
            <person name="Kaster A.-K."/>
            <person name="Ovreas L."/>
            <person name="Rohde M."/>
            <person name="Galperin M.Y."/>
            <person name="Jogler C."/>
        </authorList>
    </citation>
    <scope>NUCLEOTIDE SEQUENCE [LARGE SCALE GENOMIC DNA]</scope>
    <source>
        <strain evidence="4 5">Pan44</strain>
    </source>
</reference>
<evidence type="ECO:0000313" key="4">
    <source>
        <dbReference type="EMBL" id="QDT57180.1"/>
    </source>
</evidence>
<dbReference type="Pfam" id="PF07583">
    <property type="entry name" value="PSCyt2"/>
    <property type="match status" value="1"/>
</dbReference>
<dbReference type="InterPro" id="IPR011429">
    <property type="entry name" value="Cyt_c_Planctomycete-type"/>
</dbReference>
<dbReference type="PANTHER" id="PTHR35889">
    <property type="entry name" value="CYCLOINULO-OLIGOSACCHARIDE FRUCTANOTRANSFERASE-RELATED"/>
    <property type="match status" value="1"/>
</dbReference>
<dbReference type="Proteomes" id="UP000315700">
    <property type="component" value="Chromosome"/>
</dbReference>
<evidence type="ECO:0000259" key="3">
    <source>
        <dbReference type="Pfam" id="PF07635"/>
    </source>
</evidence>
<accession>A0A517SM38</accession>
<protein>
    <submittedName>
        <fullName evidence="4">Planctomycete cytochrome C</fullName>
    </submittedName>
</protein>
<dbReference type="SUPFAM" id="SSF46626">
    <property type="entry name" value="Cytochrome c"/>
    <property type="match status" value="1"/>
</dbReference>
<organism evidence="4 5">
    <name type="scientific">Caulifigura coniformis</name>
    <dbReference type="NCBI Taxonomy" id="2527983"/>
    <lineage>
        <taxon>Bacteria</taxon>
        <taxon>Pseudomonadati</taxon>
        <taxon>Planctomycetota</taxon>
        <taxon>Planctomycetia</taxon>
        <taxon>Planctomycetales</taxon>
        <taxon>Planctomycetaceae</taxon>
        <taxon>Caulifigura</taxon>
    </lineage>
</organism>
<sequence length="1011" mass="111720">MRFGALLLVHVILVGEAPASETKVDFRRDVRPILAEHCLKCHGFDDSSRQGGLRLDTATGVAKGGESGPVLKVGEPEASELIRRLLTSDPEERMPPAETGKHLKPEQIETLKRWISEGAVYAEHWSFIKPVRAPAPQVKRPDLVKTELDAFLLAELEREGLTFSPEADRHTLARRLALDLIGLPADEKLVAAFVDDPSDAAYETYVDALLASPHYGERWTRHWLDLARYADTKGYEKDLARQLWPWRDWVIAAFNSDMPYDQFTREQLAGDLLPEATREQRVATAFHRNTMVNDEGGTDNEEFRIAAVKDRVDTTMQAWMGLTMGCAKCHSHKYDPLSITDYYSFYAFFNQTEDADAFDESPRLPLPTADEQQRSAELKGQIAAAEEALKRPTPELEGALPGWEAEMKVALDWKVLNPSNSLASSGATLEAKDDHSLLAKGTAPLTETYVVRFASPSTRIAALRLETIPDPTNPRKGTGRAADGNFVLTSIRLTAKGPDGKTFEIPFTTALADHSQGGFGIETVIGNSDAKKGWAISPQVTQRHLAVFSAASPVEIPAGSELTLTLRHDYTDPSGGFALGRFRVAIHDQPAASLPTIVPDHILATLRVAPDERTPKQREALMAYFLSVSPITKPQRDEVASLKEKLAAIKPVEIPVLKELAEGKRRVTKIHNRGNFLDQGTEVQPATPVALLPFPADAPRNRLGVAEWLTSRDNPLTARVAVNRVWAHLFGRGFVETEEDFGASGVSPLHPEVLDLLAVEFMENGWSFKKLLKSIVMSAAYRQSSKASPELIAVDRDNKKLARGPRFRLEAEMIRDQALATSGLLGRKVGGPSVMPWQPDGLWKSTYNNTKWVTSPGEDRWRRGIYTFMKRTTPYPQMLTFDGPSRETCLVRRIRTNTPLQALTTLNDPVFVECAQALARQMAASGPDIDAWVGTGFRRALLRDPSRDELAALTMLYRDQLETMQRDPAAAKSLATEPLGPAPEGSDLPKLAALTAVANVILNLDEFLTKP</sequence>
<dbReference type="InParanoid" id="A0A517SM38"/>
<dbReference type="InterPro" id="IPR022655">
    <property type="entry name" value="DUF1553"/>
</dbReference>
<dbReference type="RefSeq" id="WP_145034558.1">
    <property type="nucleotide sequence ID" value="NZ_CP036271.1"/>
</dbReference>
<dbReference type="OrthoDB" id="127107at2"/>
<proteinExistence type="predicted"/>
<dbReference type="AlphaFoldDB" id="A0A517SM38"/>
<name>A0A517SM38_9PLAN</name>
<dbReference type="GO" id="GO:0009055">
    <property type="term" value="F:electron transfer activity"/>
    <property type="evidence" value="ECO:0007669"/>
    <property type="project" value="InterPro"/>
</dbReference>
<evidence type="ECO:0000259" key="1">
    <source>
        <dbReference type="Pfam" id="PF07583"/>
    </source>
</evidence>
<feature type="domain" description="DUF1553" evidence="2">
    <location>
        <begin position="701"/>
        <end position="955"/>
    </location>
</feature>
<keyword evidence="5" id="KW-1185">Reference proteome</keyword>
<evidence type="ECO:0000313" key="5">
    <source>
        <dbReference type="Proteomes" id="UP000315700"/>
    </source>
</evidence>